<dbReference type="SUPFAM" id="SSF51726">
    <property type="entry name" value="UROD/MetE-like"/>
    <property type="match status" value="1"/>
</dbReference>
<dbReference type="Gene3D" id="3.20.20.210">
    <property type="match status" value="1"/>
</dbReference>
<reference evidence="2" key="1">
    <citation type="journal article" date="2014" name="Front. Microbiol.">
        <title>High frequency of phylogenetically diverse reductive dehalogenase-homologous genes in deep subseafloor sedimentary metagenomes.</title>
        <authorList>
            <person name="Kawai M."/>
            <person name="Futagami T."/>
            <person name="Toyoda A."/>
            <person name="Takaki Y."/>
            <person name="Nishi S."/>
            <person name="Hori S."/>
            <person name="Arai W."/>
            <person name="Tsubouchi T."/>
            <person name="Morono Y."/>
            <person name="Uchiyama I."/>
            <person name="Ito T."/>
            <person name="Fujiyama A."/>
            <person name="Inagaki F."/>
            <person name="Takami H."/>
        </authorList>
    </citation>
    <scope>NUCLEOTIDE SEQUENCE</scope>
    <source>
        <strain evidence="2">Expedition CK06-06</strain>
    </source>
</reference>
<feature type="domain" description="Uroporphyrinogen decarboxylase (URO-D)" evidence="1">
    <location>
        <begin position="156"/>
        <end position="261"/>
    </location>
</feature>
<dbReference type="AlphaFoldDB" id="X1MY98"/>
<feature type="non-terminal residue" evidence="2">
    <location>
        <position position="264"/>
    </location>
</feature>
<comment type="caution">
    <text evidence="2">The sequence shown here is derived from an EMBL/GenBank/DDBJ whole genome shotgun (WGS) entry which is preliminary data.</text>
</comment>
<protein>
    <recommendedName>
        <fullName evidence="1">Uroporphyrinogen decarboxylase (URO-D) domain-containing protein</fullName>
    </recommendedName>
</protein>
<accession>X1MY98</accession>
<dbReference type="InterPro" id="IPR000257">
    <property type="entry name" value="Uroporphyrinogen_deCOase"/>
</dbReference>
<organism evidence="2">
    <name type="scientific">marine sediment metagenome</name>
    <dbReference type="NCBI Taxonomy" id="412755"/>
    <lineage>
        <taxon>unclassified sequences</taxon>
        <taxon>metagenomes</taxon>
        <taxon>ecological metagenomes</taxon>
    </lineage>
</organism>
<dbReference type="InterPro" id="IPR038071">
    <property type="entry name" value="UROD/MetE-like_sf"/>
</dbReference>
<sequence>GFFPAYYAGYNLGTVMYDYDKLKEAWLKIVDEFDMDSFTGPGFVFPGKVLEMTDHKLHKWPGHGLPANSSLYQFVEQEYMKADEYDAYMGNPADFWWRYFLPRTVGAFEPFSKLAPFSGMMGVALGSYAAFGNPDVEAAIKTMIEAGKETLKWQAVVSEANQAILAAGVPNIRGGGMGGAPFDMIADMLRGTRGAVMDMYRQPEKLHETMEKLVPMAVKGAVAMSNASGCPMTFMPLHKGDETFMSTRQFEEFYWPTFKKVLLG</sequence>
<dbReference type="GO" id="GO:0006779">
    <property type="term" value="P:porphyrin-containing compound biosynthetic process"/>
    <property type="evidence" value="ECO:0007669"/>
    <property type="project" value="InterPro"/>
</dbReference>
<name>X1MY98_9ZZZZ</name>
<evidence type="ECO:0000313" key="2">
    <source>
        <dbReference type="EMBL" id="GAI36283.1"/>
    </source>
</evidence>
<gene>
    <name evidence="2" type="ORF">S06H3_42138</name>
</gene>
<proteinExistence type="predicted"/>
<dbReference type="Pfam" id="PF01208">
    <property type="entry name" value="URO-D"/>
    <property type="match status" value="1"/>
</dbReference>
<dbReference type="EMBL" id="BARV01026027">
    <property type="protein sequence ID" value="GAI36283.1"/>
    <property type="molecule type" value="Genomic_DNA"/>
</dbReference>
<dbReference type="GO" id="GO:0004853">
    <property type="term" value="F:uroporphyrinogen decarboxylase activity"/>
    <property type="evidence" value="ECO:0007669"/>
    <property type="project" value="InterPro"/>
</dbReference>
<evidence type="ECO:0000259" key="1">
    <source>
        <dbReference type="Pfam" id="PF01208"/>
    </source>
</evidence>
<feature type="non-terminal residue" evidence="2">
    <location>
        <position position="1"/>
    </location>
</feature>